<organism evidence="2 3">
    <name type="scientific">Elysia crispata</name>
    <name type="common">lettuce slug</name>
    <dbReference type="NCBI Taxonomy" id="231223"/>
    <lineage>
        <taxon>Eukaryota</taxon>
        <taxon>Metazoa</taxon>
        <taxon>Spiralia</taxon>
        <taxon>Lophotrochozoa</taxon>
        <taxon>Mollusca</taxon>
        <taxon>Gastropoda</taxon>
        <taxon>Heterobranchia</taxon>
        <taxon>Euthyneura</taxon>
        <taxon>Panpulmonata</taxon>
        <taxon>Sacoglossa</taxon>
        <taxon>Placobranchoidea</taxon>
        <taxon>Plakobranchidae</taxon>
        <taxon>Elysia</taxon>
    </lineage>
</organism>
<dbReference type="EMBL" id="JAWDGP010005045">
    <property type="protein sequence ID" value="KAK3760153.1"/>
    <property type="molecule type" value="Genomic_DNA"/>
</dbReference>
<protein>
    <submittedName>
        <fullName evidence="2">Uncharacterized protein</fullName>
    </submittedName>
</protein>
<dbReference type="AlphaFoldDB" id="A0AAE1D8C4"/>
<evidence type="ECO:0000256" key="1">
    <source>
        <dbReference type="SAM" id="MobiDB-lite"/>
    </source>
</evidence>
<evidence type="ECO:0000313" key="2">
    <source>
        <dbReference type="EMBL" id="KAK3760153.1"/>
    </source>
</evidence>
<evidence type="ECO:0000313" key="3">
    <source>
        <dbReference type="Proteomes" id="UP001283361"/>
    </source>
</evidence>
<comment type="caution">
    <text evidence="2">The sequence shown here is derived from an EMBL/GenBank/DDBJ whole genome shotgun (WGS) entry which is preliminary data.</text>
</comment>
<dbReference type="Proteomes" id="UP001283361">
    <property type="component" value="Unassembled WGS sequence"/>
</dbReference>
<feature type="compositionally biased region" description="Basic and acidic residues" evidence="1">
    <location>
        <begin position="104"/>
        <end position="120"/>
    </location>
</feature>
<keyword evidence="3" id="KW-1185">Reference proteome</keyword>
<feature type="region of interest" description="Disordered" evidence="1">
    <location>
        <begin position="85"/>
        <end position="120"/>
    </location>
</feature>
<feature type="compositionally biased region" description="Polar residues" evidence="1">
    <location>
        <begin position="90"/>
        <end position="100"/>
    </location>
</feature>
<name>A0AAE1D8C4_9GAST</name>
<sequence length="120" mass="14078">MEARRKLKKKYVFWCEATPDIQPAATHLLPRKRRANRPVEQKKETDLEVVFSWSLARAGLRLRHETKQQQISVVKSDAHVWGDRGIRRTLGTSRAEQRQSLGGETERRSLRERTRPNSFD</sequence>
<gene>
    <name evidence="2" type="ORF">RRG08_041994</name>
</gene>
<proteinExistence type="predicted"/>
<reference evidence="2" key="1">
    <citation type="journal article" date="2023" name="G3 (Bethesda)">
        <title>A reference genome for the long-term kleptoplast-retaining sea slug Elysia crispata morphotype clarki.</title>
        <authorList>
            <person name="Eastman K.E."/>
            <person name="Pendleton A.L."/>
            <person name="Shaikh M.A."/>
            <person name="Suttiyut T."/>
            <person name="Ogas R."/>
            <person name="Tomko P."/>
            <person name="Gavelis G."/>
            <person name="Widhalm J.R."/>
            <person name="Wisecaver J.H."/>
        </authorList>
    </citation>
    <scope>NUCLEOTIDE SEQUENCE</scope>
    <source>
        <strain evidence="2">ECLA1</strain>
    </source>
</reference>
<accession>A0AAE1D8C4</accession>